<dbReference type="Proteomes" id="UP000623467">
    <property type="component" value="Unassembled WGS sequence"/>
</dbReference>
<gene>
    <name evidence="1" type="ORF">MSAN_02149100</name>
</gene>
<dbReference type="AlphaFoldDB" id="A0A8H6XE01"/>
<accession>A0A8H6XE01</accession>
<organism evidence="1 2">
    <name type="scientific">Mycena sanguinolenta</name>
    <dbReference type="NCBI Taxonomy" id="230812"/>
    <lineage>
        <taxon>Eukaryota</taxon>
        <taxon>Fungi</taxon>
        <taxon>Dikarya</taxon>
        <taxon>Basidiomycota</taxon>
        <taxon>Agaricomycotina</taxon>
        <taxon>Agaricomycetes</taxon>
        <taxon>Agaricomycetidae</taxon>
        <taxon>Agaricales</taxon>
        <taxon>Marasmiineae</taxon>
        <taxon>Mycenaceae</taxon>
        <taxon>Mycena</taxon>
    </lineage>
</organism>
<name>A0A8H6XE01_9AGAR</name>
<evidence type="ECO:0000313" key="2">
    <source>
        <dbReference type="Proteomes" id="UP000623467"/>
    </source>
</evidence>
<keyword evidence="2" id="KW-1185">Reference proteome</keyword>
<protein>
    <submittedName>
        <fullName evidence="1">Uncharacterized protein</fullName>
    </submittedName>
</protein>
<comment type="caution">
    <text evidence="1">The sequence shown here is derived from an EMBL/GenBank/DDBJ whole genome shotgun (WGS) entry which is preliminary data.</text>
</comment>
<sequence length="82" mass="9037">MDPTDIPSFRDSALFALSSITPPSPILFDAEEPIPSSPISICTTGFCRHLWTIAWAAVLSWRVDLFVTPFFDSSPQFGSFLA</sequence>
<proteinExistence type="predicted"/>
<dbReference type="EMBL" id="JACAZH010000031">
    <property type="protein sequence ID" value="KAF7339353.1"/>
    <property type="molecule type" value="Genomic_DNA"/>
</dbReference>
<reference evidence="1" key="1">
    <citation type="submission" date="2020-05" db="EMBL/GenBank/DDBJ databases">
        <title>Mycena genomes resolve the evolution of fungal bioluminescence.</title>
        <authorList>
            <person name="Tsai I.J."/>
        </authorList>
    </citation>
    <scope>NUCLEOTIDE SEQUENCE</scope>
    <source>
        <strain evidence="1">160909Yilan</strain>
    </source>
</reference>
<evidence type="ECO:0000313" key="1">
    <source>
        <dbReference type="EMBL" id="KAF7339353.1"/>
    </source>
</evidence>